<evidence type="ECO:0000256" key="5">
    <source>
        <dbReference type="ARBA" id="ARBA00023242"/>
    </source>
</evidence>
<dbReference type="Proteomes" id="UP001280581">
    <property type="component" value="Unassembled WGS sequence"/>
</dbReference>
<gene>
    <name evidence="10" type="ORF">GRF29_96g1277179</name>
</gene>
<dbReference type="GO" id="GO:0031261">
    <property type="term" value="C:DNA replication preinitiation complex"/>
    <property type="evidence" value="ECO:0007669"/>
    <property type="project" value="TreeGrafter"/>
</dbReference>
<feature type="region of interest" description="Disordered" evidence="9">
    <location>
        <begin position="78"/>
        <end position="102"/>
    </location>
</feature>
<organism evidence="10 11">
    <name type="scientific">Pseudopithomyces chartarum</name>
    <dbReference type="NCBI Taxonomy" id="1892770"/>
    <lineage>
        <taxon>Eukaryota</taxon>
        <taxon>Fungi</taxon>
        <taxon>Dikarya</taxon>
        <taxon>Ascomycota</taxon>
        <taxon>Pezizomycotina</taxon>
        <taxon>Dothideomycetes</taxon>
        <taxon>Pleosporomycetidae</taxon>
        <taxon>Pleosporales</taxon>
        <taxon>Massarineae</taxon>
        <taxon>Didymosphaeriaceae</taxon>
        <taxon>Pseudopithomyces</taxon>
    </lineage>
</organism>
<keyword evidence="6 8" id="KW-0131">Cell cycle</keyword>
<dbReference type="GO" id="GO:0000727">
    <property type="term" value="P:double-strand break repair via break-induced replication"/>
    <property type="evidence" value="ECO:0007669"/>
    <property type="project" value="TreeGrafter"/>
</dbReference>
<dbReference type="InterPro" id="IPR021110">
    <property type="entry name" value="DNA_rep_checkpnt_protein"/>
</dbReference>
<dbReference type="Gene3D" id="1.10.10.1460">
    <property type="match status" value="1"/>
</dbReference>
<reference evidence="10 11" key="1">
    <citation type="submission" date="2021-02" db="EMBL/GenBank/DDBJ databases">
        <title>Genome assembly of Pseudopithomyces chartarum.</title>
        <authorList>
            <person name="Jauregui R."/>
            <person name="Singh J."/>
            <person name="Voisey C."/>
        </authorList>
    </citation>
    <scope>NUCLEOTIDE SEQUENCE [LARGE SCALE GENOMIC DNA]</scope>
    <source>
        <strain evidence="10 11">AGR01</strain>
    </source>
</reference>
<keyword evidence="5 8" id="KW-0539">Nucleus</keyword>
<dbReference type="Pfam" id="PF11719">
    <property type="entry name" value="Drc1-Sld2"/>
    <property type="match status" value="1"/>
</dbReference>
<feature type="compositionally biased region" description="Basic and acidic residues" evidence="9">
    <location>
        <begin position="358"/>
        <end position="375"/>
    </location>
</feature>
<dbReference type="PANTHER" id="PTHR28124:SF1">
    <property type="entry name" value="DNA REPLICATION REGULATOR SLD2"/>
    <property type="match status" value="1"/>
</dbReference>
<feature type="compositionally biased region" description="Basic and acidic residues" evidence="9">
    <location>
        <begin position="261"/>
        <end position="279"/>
    </location>
</feature>
<accession>A0AAN6RG05</accession>
<protein>
    <recommendedName>
        <fullName evidence="3 8">DNA replication regulator SLD2</fullName>
    </recommendedName>
</protein>
<dbReference type="GO" id="GO:0003688">
    <property type="term" value="F:DNA replication origin binding"/>
    <property type="evidence" value="ECO:0007669"/>
    <property type="project" value="TreeGrafter"/>
</dbReference>
<evidence type="ECO:0000256" key="2">
    <source>
        <dbReference type="ARBA" id="ARBA00007276"/>
    </source>
</evidence>
<keyword evidence="4 8" id="KW-0235">DNA replication</keyword>
<comment type="subcellular location">
    <subcellularLocation>
        <location evidence="1 8">Nucleus</location>
    </subcellularLocation>
</comment>
<evidence type="ECO:0000313" key="11">
    <source>
        <dbReference type="Proteomes" id="UP001280581"/>
    </source>
</evidence>
<feature type="compositionally biased region" description="Polar residues" evidence="9">
    <location>
        <begin position="418"/>
        <end position="429"/>
    </location>
</feature>
<name>A0AAN6RG05_9PLEO</name>
<feature type="compositionally biased region" description="Acidic residues" evidence="9">
    <location>
        <begin position="392"/>
        <end position="403"/>
    </location>
</feature>
<sequence>MELEQRCNALRLDLKTWEKKFSTANDGRKAGRDDIKADATISQKYKEYNKLRDVLSGKAAPTTPSKNAESCRIYRNVDRTPKTTKSLATTPKRKREDSGTLESIMSPEELLSPERPAFIGPTPQRDGIVIGLFDHLPIETPSKEKSVLGEVDLNTVQTPGRRETGGEISMESRLRGEKTPQSVSKRSLLASFMAVTPSNKRKFGEQGTPSSAAKGFGTPAFLRRHQPLVKIDEDEEPASRPAPWMRRSFGKSLSERMQAMRQDEEKRLDEDLDILHELEMEAEGMPPLKKAKVPEIQVEDSQLSMPLGPDRGLESEDDNEGEVEEELGPDGKPKRVWKKRGLKRQTRRVNMKPNFTKSKPEPEFLHVDSDDDTARVAESQIDPFNILKDPDLSDFNDDDESDYASDASHSTKKRKTQTSKPKAASTSQAKDSEAHKEGPVKAAARKIKPWAHANFQRLKIRSKGGNGGKGRFGRKR</sequence>
<feature type="compositionally biased region" description="Basic residues" evidence="9">
    <location>
        <begin position="334"/>
        <end position="350"/>
    </location>
</feature>
<dbReference type="InterPro" id="IPR040203">
    <property type="entry name" value="Sld2"/>
</dbReference>
<feature type="compositionally biased region" description="Basic and acidic residues" evidence="9">
    <location>
        <begin position="430"/>
        <end position="439"/>
    </location>
</feature>
<dbReference type="PANTHER" id="PTHR28124">
    <property type="entry name" value="DNA REPLICATION REGULATOR SLD2"/>
    <property type="match status" value="1"/>
</dbReference>
<evidence type="ECO:0000256" key="9">
    <source>
        <dbReference type="SAM" id="MobiDB-lite"/>
    </source>
</evidence>
<proteinExistence type="inferred from homology"/>
<comment type="function">
    <text evidence="7 8">Has a role in the initiation of DNA replication. Required at S-phase checkpoint.</text>
</comment>
<evidence type="ECO:0000256" key="8">
    <source>
        <dbReference type="RuleBase" id="RU367067"/>
    </source>
</evidence>
<comment type="caution">
    <text evidence="10">The sequence shown here is derived from an EMBL/GenBank/DDBJ whole genome shotgun (WGS) entry which is preliminary data.</text>
</comment>
<dbReference type="AlphaFoldDB" id="A0AAN6RG05"/>
<comment type="similarity">
    <text evidence="2 8">Belongs to the SLD2 family.</text>
</comment>
<dbReference type="EMBL" id="WVTA01000008">
    <property type="protein sequence ID" value="KAK3208041.1"/>
    <property type="molecule type" value="Genomic_DNA"/>
</dbReference>
<evidence type="ECO:0000256" key="1">
    <source>
        <dbReference type="ARBA" id="ARBA00004123"/>
    </source>
</evidence>
<dbReference type="GO" id="GO:0003697">
    <property type="term" value="F:single-stranded DNA binding"/>
    <property type="evidence" value="ECO:0007669"/>
    <property type="project" value="TreeGrafter"/>
</dbReference>
<dbReference type="CDD" id="cd22289">
    <property type="entry name" value="RecQL4_SLD2_NTD"/>
    <property type="match status" value="1"/>
</dbReference>
<evidence type="ECO:0000313" key="10">
    <source>
        <dbReference type="EMBL" id="KAK3208041.1"/>
    </source>
</evidence>
<feature type="compositionally biased region" description="Acidic residues" evidence="9">
    <location>
        <begin position="315"/>
        <end position="328"/>
    </location>
</feature>
<dbReference type="GO" id="GO:1902977">
    <property type="term" value="P:mitotic DNA replication preinitiation complex assembly"/>
    <property type="evidence" value="ECO:0007669"/>
    <property type="project" value="TreeGrafter"/>
</dbReference>
<evidence type="ECO:0000256" key="3">
    <source>
        <dbReference type="ARBA" id="ARBA00018363"/>
    </source>
</evidence>
<dbReference type="GO" id="GO:0006270">
    <property type="term" value="P:DNA replication initiation"/>
    <property type="evidence" value="ECO:0007669"/>
    <property type="project" value="UniProtKB-UniRule"/>
</dbReference>
<keyword evidence="11" id="KW-1185">Reference proteome</keyword>
<evidence type="ECO:0000256" key="6">
    <source>
        <dbReference type="ARBA" id="ARBA00023306"/>
    </source>
</evidence>
<evidence type="ECO:0000256" key="7">
    <source>
        <dbReference type="ARBA" id="ARBA00025253"/>
    </source>
</evidence>
<feature type="region of interest" description="Disordered" evidence="9">
    <location>
        <begin position="233"/>
        <end position="476"/>
    </location>
</feature>
<evidence type="ECO:0000256" key="4">
    <source>
        <dbReference type="ARBA" id="ARBA00022705"/>
    </source>
</evidence>